<evidence type="ECO:0000313" key="7">
    <source>
        <dbReference type="Proteomes" id="UP000185936"/>
    </source>
</evidence>
<dbReference type="HAMAP" id="MF_02225">
    <property type="entry name" value="CoaBC"/>
    <property type="match status" value="1"/>
</dbReference>
<comment type="cofactor">
    <cofactor evidence="3">
        <name>FMN</name>
        <dbReference type="ChEBI" id="CHEBI:58210"/>
    </cofactor>
    <text evidence="3">Binds 1 FMN per subunit.</text>
</comment>
<dbReference type="STRING" id="308853.SAMN05421752_10678"/>
<feature type="domain" description="Flavoprotein" evidence="4">
    <location>
        <begin position="6"/>
        <end position="170"/>
    </location>
</feature>
<dbReference type="InterPro" id="IPR003382">
    <property type="entry name" value="Flavoprotein"/>
</dbReference>
<dbReference type="InterPro" id="IPR036551">
    <property type="entry name" value="Flavin_trans-like"/>
</dbReference>
<dbReference type="EC" id="4.1.1.36" evidence="3"/>
<dbReference type="PANTHER" id="PTHR14359:SF6">
    <property type="entry name" value="PHOSPHOPANTOTHENOYLCYSTEINE DECARBOXYLASE"/>
    <property type="match status" value="1"/>
</dbReference>
<dbReference type="UniPathway" id="UPA00241"/>
<comment type="cofactor">
    <cofactor evidence="3">
        <name>Mg(2+)</name>
        <dbReference type="ChEBI" id="CHEBI:18420"/>
    </cofactor>
</comment>
<feature type="binding site" evidence="3">
    <location>
        <position position="283"/>
    </location>
    <ligand>
        <name>CTP</name>
        <dbReference type="ChEBI" id="CHEBI:37563"/>
    </ligand>
</feature>
<protein>
    <recommendedName>
        <fullName evidence="3">Coenzyme A biosynthesis bifunctional protein CoaBC</fullName>
    </recommendedName>
    <alternativeName>
        <fullName evidence="3">DNA/pantothenate metabolism flavoprotein</fullName>
    </alternativeName>
    <alternativeName>
        <fullName evidence="3">Phosphopantothenoylcysteine synthetase/decarboxylase</fullName>
        <shortName evidence="3">PPCS-PPCDC</shortName>
    </alternativeName>
    <domain>
        <recommendedName>
            <fullName evidence="3">Phosphopantothenoylcysteine decarboxylase</fullName>
            <shortName evidence="3">PPC decarboxylase</shortName>
            <shortName evidence="3">PPC-DC</shortName>
            <ecNumber evidence="3">4.1.1.36</ecNumber>
        </recommendedName>
        <alternativeName>
            <fullName evidence="3">CoaC</fullName>
        </alternativeName>
    </domain>
    <domain>
        <recommendedName>
            <fullName evidence="3">Phosphopantothenate--cysteine ligase</fullName>
            <ecNumber evidence="3">6.3.2.5</ecNumber>
        </recommendedName>
        <alternativeName>
            <fullName evidence="3">CoaB</fullName>
        </alternativeName>
        <alternativeName>
            <fullName evidence="3">Phosphopantothenoylcysteine synthetase</fullName>
            <shortName evidence="3">PPC synthetase</shortName>
            <shortName evidence="3">PPC-S</shortName>
        </alternativeName>
    </domain>
</protein>
<evidence type="ECO:0000259" key="5">
    <source>
        <dbReference type="Pfam" id="PF04127"/>
    </source>
</evidence>
<keyword evidence="3" id="KW-0460">Magnesium</keyword>
<keyword evidence="3" id="KW-0479">Metal-binding</keyword>
<organism evidence="6 7">
    <name type="scientific">Natronorubrum thiooxidans</name>
    <dbReference type="NCBI Taxonomy" id="308853"/>
    <lineage>
        <taxon>Archaea</taxon>
        <taxon>Methanobacteriati</taxon>
        <taxon>Methanobacteriota</taxon>
        <taxon>Stenosarchaea group</taxon>
        <taxon>Halobacteria</taxon>
        <taxon>Halobacteriales</taxon>
        <taxon>Natrialbaceae</taxon>
        <taxon>Natronorubrum</taxon>
    </lineage>
</organism>
<sequence>MLEGINVALGVTGSIAAVKTVELAHELRRQGADVRGVMTGSAQGIIHPWAVEFATDNDIVTEITGSVEHVDLCGYDGWADVLLIAPATANTVGKIAGAVDDTPVTTCATTALGADTPVVIAPAMHEPMYDHPGVLEAIDTVADWGVEFVDPRIEEGKAKIASEEAIVCDVARAAGKGVLEDTHIVITSGATGESLDPVRVLTNRSSGKMGRAVAKACYARGADVTLVHGFVGPQPVTRDAALPDGELPYATVRPVESAAEMLEATREACSDADTLVSVAAISDYTVEERDEKIRSGQERSLELEPTPKLIDELRAAHPELPIVGFKAETSGDEAAMIEQARETLSRAGLAFVVANDASVMGADRTKALFVHEEDAARYEGTKAGLGGEIADSIAAIVGGAQSKYLD</sequence>
<comment type="pathway">
    <text evidence="3">Cofactor biosynthesis; coenzyme A biosynthesis.</text>
</comment>
<dbReference type="GO" id="GO:0010181">
    <property type="term" value="F:FMN binding"/>
    <property type="evidence" value="ECO:0007669"/>
    <property type="project" value="UniProtKB-UniRule"/>
</dbReference>
<comment type="caution">
    <text evidence="3">Lacks conserved residue(s) required for the propagation of feature annotation.</text>
</comment>
<dbReference type="InterPro" id="IPR007085">
    <property type="entry name" value="DNA/pantothenate-metab_flavo_C"/>
</dbReference>
<dbReference type="RefSeq" id="WP_076609022.1">
    <property type="nucleotide sequence ID" value="NZ_FTNR01000006.1"/>
</dbReference>
<comment type="similarity">
    <text evidence="3">In the N-terminal section; belongs to the HFCD (homo-oligomeric flavin containing Cys decarboxylase) superfamily.</text>
</comment>
<evidence type="ECO:0000313" key="6">
    <source>
        <dbReference type="EMBL" id="SIR96642.1"/>
    </source>
</evidence>
<dbReference type="EMBL" id="FTNR01000006">
    <property type="protein sequence ID" value="SIR96642.1"/>
    <property type="molecule type" value="Genomic_DNA"/>
</dbReference>
<keyword evidence="1 3" id="KW-0210">Decarboxylase</keyword>
<feature type="region of interest" description="Phosphopantothenate--cysteine ligase" evidence="3">
    <location>
        <begin position="184"/>
        <end position="406"/>
    </location>
</feature>
<dbReference type="OrthoDB" id="10536at2157"/>
<dbReference type="GO" id="GO:0015941">
    <property type="term" value="P:pantothenate catabolic process"/>
    <property type="evidence" value="ECO:0007669"/>
    <property type="project" value="InterPro"/>
</dbReference>
<keyword evidence="3" id="KW-0511">Multifunctional enzyme</keyword>
<dbReference type="Pfam" id="PF02441">
    <property type="entry name" value="Flavoprotein"/>
    <property type="match status" value="1"/>
</dbReference>
<comment type="function">
    <text evidence="3">Catalyzes two sequential steps in the biosynthesis of coenzyme A. In the first step cysteine is conjugated to 4'-phosphopantothenate to form 4-phosphopantothenoylcysteine. In the second step the latter compound is decarboxylated to form 4'-phosphopantotheine.</text>
</comment>
<feature type="region of interest" description="Phosphopantothenoylcysteine decarboxylase" evidence="3">
    <location>
        <begin position="1"/>
        <end position="183"/>
    </location>
</feature>
<keyword evidence="2 3" id="KW-0456">Lyase</keyword>
<proteinExistence type="inferred from homology"/>
<dbReference type="GO" id="GO:0046872">
    <property type="term" value="F:metal ion binding"/>
    <property type="evidence" value="ECO:0007669"/>
    <property type="project" value="UniProtKB-KW"/>
</dbReference>
<comment type="similarity">
    <text evidence="3">In the C-terminal section; belongs to the PPC synthetase family.</text>
</comment>
<comment type="catalytic activity">
    <reaction evidence="3">
        <text>(R)-4'-phosphopantothenate + L-cysteine + CTP = N-[(R)-4-phosphopantothenoyl]-L-cysteine + CMP + diphosphate + H(+)</text>
        <dbReference type="Rhea" id="RHEA:19397"/>
        <dbReference type="ChEBI" id="CHEBI:10986"/>
        <dbReference type="ChEBI" id="CHEBI:15378"/>
        <dbReference type="ChEBI" id="CHEBI:33019"/>
        <dbReference type="ChEBI" id="CHEBI:35235"/>
        <dbReference type="ChEBI" id="CHEBI:37563"/>
        <dbReference type="ChEBI" id="CHEBI:59458"/>
        <dbReference type="ChEBI" id="CHEBI:60377"/>
        <dbReference type="EC" id="6.3.2.5"/>
    </reaction>
</comment>
<dbReference type="PANTHER" id="PTHR14359">
    <property type="entry name" value="HOMO-OLIGOMERIC FLAVIN CONTAINING CYS DECARBOXYLASE FAMILY"/>
    <property type="match status" value="1"/>
</dbReference>
<gene>
    <name evidence="3" type="primary">coaBC</name>
    <name evidence="6" type="ORF">SAMN05421752_10678</name>
</gene>
<evidence type="ECO:0000256" key="1">
    <source>
        <dbReference type="ARBA" id="ARBA00022793"/>
    </source>
</evidence>
<keyword evidence="7" id="KW-1185">Reference proteome</keyword>
<dbReference type="NCBIfam" id="TIGR00521">
    <property type="entry name" value="coaBC_dfp"/>
    <property type="match status" value="1"/>
</dbReference>
<dbReference type="Pfam" id="PF04127">
    <property type="entry name" value="DFP"/>
    <property type="match status" value="1"/>
</dbReference>
<dbReference type="Proteomes" id="UP000185936">
    <property type="component" value="Unassembled WGS sequence"/>
</dbReference>
<dbReference type="InterPro" id="IPR005252">
    <property type="entry name" value="CoaBC"/>
</dbReference>
<keyword evidence="3" id="KW-0285">Flavoprotein</keyword>
<dbReference type="Gene3D" id="3.40.50.10300">
    <property type="entry name" value="CoaB-like"/>
    <property type="match status" value="1"/>
</dbReference>
<keyword evidence="3 6" id="KW-0436">Ligase</keyword>
<feature type="domain" description="DNA/pantothenate metabolism flavoprotein C-terminal" evidence="5">
    <location>
        <begin position="179"/>
        <end position="395"/>
    </location>
</feature>
<reference evidence="7" key="1">
    <citation type="submission" date="2017-01" db="EMBL/GenBank/DDBJ databases">
        <authorList>
            <person name="Varghese N."/>
            <person name="Submissions S."/>
        </authorList>
    </citation>
    <scope>NUCLEOTIDE SEQUENCE [LARGE SCALE GENOMIC DNA]</scope>
    <source>
        <strain evidence="7">type strain: HArc-</strain>
    </source>
</reference>
<dbReference type="GO" id="GO:0071513">
    <property type="term" value="C:phosphopantothenoylcysteine decarboxylase complex"/>
    <property type="evidence" value="ECO:0007669"/>
    <property type="project" value="TreeGrafter"/>
</dbReference>
<dbReference type="GO" id="GO:0015937">
    <property type="term" value="P:coenzyme A biosynthetic process"/>
    <property type="evidence" value="ECO:0007669"/>
    <property type="project" value="UniProtKB-UniRule"/>
</dbReference>
<dbReference type="AlphaFoldDB" id="A0A1N7F8R7"/>
<feature type="binding site" evidence="3">
    <location>
        <position position="325"/>
    </location>
    <ligand>
        <name>CTP</name>
        <dbReference type="ChEBI" id="CHEBI:37563"/>
    </ligand>
</feature>
<keyword evidence="3" id="KW-0288">FMN</keyword>
<evidence type="ECO:0000259" key="4">
    <source>
        <dbReference type="Pfam" id="PF02441"/>
    </source>
</evidence>
<comment type="catalytic activity">
    <reaction evidence="3">
        <text>N-[(R)-4-phosphopantothenoyl]-L-cysteine + H(+) = (R)-4'-phosphopantetheine + CO2</text>
        <dbReference type="Rhea" id="RHEA:16793"/>
        <dbReference type="ChEBI" id="CHEBI:15378"/>
        <dbReference type="ChEBI" id="CHEBI:16526"/>
        <dbReference type="ChEBI" id="CHEBI:59458"/>
        <dbReference type="ChEBI" id="CHEBI:61723"/>
        <dbReference type="EC" id="4.1.1.36"/>
    </reaction>
</comment>
<dbReference type="InterPro" id="IPR035929">
    <property type="entry name" value="CoaB-like_sf"/>
</dbReference>
<dbReference type="Gene3D" id="3.40.50.1950">
    <property type="entry name" value="Flavin prenyltransferase-like"/>
    <property type="match status" value="1"/>
</dbReference>
<evidence type="ECO:0000256" key="2">
    <source>
        <dbReference type="ARBA" id="ARBA00023239"/>
    </source>
</evidence>
<dbReference type="SUPFAM" id="SSF52507">
    <property type="entry name" value="Homo-oligomeric flavin-containing Cys decarboxylases, HFCD"/>
    <property type="match status" value="1"/>
</dbReference>
<accession>A0A1N7F8R7</accession>
<dbReference type="EC" id="6.3.2.5" evidence="3"/>
<dbReference type="SUPFAM" id="SSF102645">
    <property type="entry name" value="CoaB-like"/>
    <property type="match status" value="1"/>
</dbReference>
<name>A0A1N7F8R7_9EURY</name>
<evidence type="ECO:0000256" key="3">
    <source>
        <dbReference type="HAMAP-Rule" id="MF_02225"/>
    </source>
</evidence>
<feature type="binding site" evidence="3">
    <location>
        <position position="292"/>
    </location>
    <ligand>
        <name>CTP</name>
        <dbReference type="ChEBI" id="CHEBI:37563"/>
    </ligand>
</feature>
<dbReference type="GO" id="GO:0004633">
    <property type="term" value="F:phosphopantothenoylcysteine decarboxylase activity"/>
    <property type="evidence" value="ECO:0007669"/>
    <property type="project" value="UniProtKB-UniRule"/>
</dbReference>
<dbReference type="GO" id="GO:0004632">
    <property type="term" value="F:phosphopantothenate--cysteine ligase activity"/>
    <property type="evidence" value="ECO:0007669"/>
    <property type="project" value="UniProtKB-UniRule"/>
</dbReference>